<organism evidence="2 3">
    <name type="scientific">Denitromonas iodatirespirans</name>
    <dbReference type="NCBI Taxonomy" id="2795389"/>
    <lineage>
        <taxon>Bacteria</taxon>
        <taxon>Pseudomonadati</taxon>
        <taxon>Pseudomonadota</taxon>
        <taxon>Betaproteobacteria</taxon>
        <taxon>Rhodocyclales</taxon>
        <taxon>Zoogloeaceae</taxon>
        <taxon>Denitromonas</taxon>
    </lineage>
</organism>
<dbReference type="Pfam" id="PF04986">
    <property type="entry name" value="Y2_Tnp"/>
    <property type="match status" value="1"/>
</dbReference>
<keyword evidence="3" id="KW-1185">Reference proteome</keyword>
<sequence length="70" mass="8041">MDRSAAPRRGFLFPVKALSRVFRGKFVARLAGQPHGLDEHTWRQLRARLYAHDWVVYAKQPLGGPEQVLD</sequence>
<name>A0A944HDV0_DENI1</name>
<evidence type="ECO:0000313" key="2">
    <source>
        <dbReference type="EMBL" id="MBT0964117.1"/>
    </source>
</evidence>
<dbReference type="EMBL" id="JAEKFT010000054">
    <property type="protein sequence ID" value="MBT0964117.1"/>
    <property type="molecule type" value="Genomic_DNA"/>
</dbReference>
<dbReference type="GO" id="GO:0006313">
    <property type="term" value="P:DNA transposition"/>
    <property type="evidence" value="ECO:0007669"/>
    <property type="project" value="InterPro"/>
</dbReference>
<gene>
    <name evidence="2" type="ORF">I8J34_23310</name>
</gene>
<dbReference type="AlphaFoldDB" id="A0A944HDV0"/>
<dbReference type="Proteomes" id="UP000694660">
    <property type="component" value="Unassembled WGS sequence"/>
</dbReference>
<feature type="domain" description="Transposase IS801/IS1294" evidence="1">
    <location>
        <begin position="6"/>
        <end position="69"/>
    </location>
</feature>
<evidence type="ECO:0000259" key="1">
    <source>
        <dbReference type="Pfam" id="PF04986"/>
    </source>
</evidence>
<dbReference type="GO" id="GO:0003677">
    <property type="term" value="F:DNA binding"/>
    <property type="evidence" value="ECO:0007669"/>
    <property type="project" value="InterPro"/>
</dbReference>
<dbReference type="GO" id="GO:0004803">
    <property type="term" value="F:transposase activity"/>
    <property type="evidence" value="ECO:0007669"/>
    <property type="project" value="InterPro"/>
</dbReference>
<reference evidence="3" key="1">
    <citation type="journal article" date="2022" name="ISME J.">
        <title>Genetic and phylogenetic analysis of dissimilatory iodate-reducing bacteria identifies potential niches across the world's oceans.</title>
        <authorList>
            <person name="Reyes-Umana V."/>
            <person name="Henning Z."/>
            <person name="Lee K."/>
            <person name="Barnum T.P."/>
            <person name="Coates J.D."/>
        </authorList>
    </citation>
    <scope>NUCLEOTIDE SEQUENCE [LARGE SCALE GENOMIC DNA]</scope>
    <source>
        <strain evidence="3">IR12</strain>
    </source>
</reference>
<comment type="caution">
    <text evidence="2">The sequence shown here is derived from an EMBL/GenBank/DDBJ whole genome shotgun (WGS) entry which is preliminary data.</text>
</comment>
<proteinExistence type="predicted"/>
<protein>
    <submittedName>
        <fullName evidence="2">Transposase</fullName>
    </submittedName>
</protein>
<dbReference type="InterPro" id="IPR007069">
    <property type="entry name" value="Transposase_32"/>
</dbReference>
<accession>A0A944HDV0</accession>
<evidence type="ECO:0000313" key="3">
    <source>
        <dbReference type="Proteomes" id="UP000694660"/>
    </source>
</evidence>